<dbReference type="HOGENOM" id="CLU_2698098_0_0_9"/>
<evidence type="ECO:0000256" key="1">
    <source>
        <dbReference type="SAM" id="MobiDB-lite"/>
    </source>
</evidence>
<dbReference type="EMBL" id="AGYV01000016">
    <property type="protein sequence ID" value="ENY83434.1"/>
    <property type="molecule type" value="Genomic_DNA"/>
</dbReference>
<protein>
    <submittedName>
        <fullName evidence="2">Uncharacterized protein</fullName>
    </submittedName>
</protein>
<feature type="compositionally biased region" description="Polar residues" evidence="1">
    <location>
        <begin position="14"/>
        <end position="30"/>
    </location>
</feature>
<evidence type="ECO:0000313" key="2">
    <source>
        <dbReference type="EMBL" id="ENY83434.1"/>
    </source>
</evidence>
<proteinExistence type="predicted"/>
<accession>N9UYW6</accession>
<name>N9UYW6_CLOIN</name>
<dbReference type="AlphaFoldDB" id="N9UYW6"/>
<feature type="compositionally biased region" description="Basic and acidic residues" evidence="1">
    <location>
        <begin position="1"/>
        <end position="11"/>
    </location>
</feature>
<feature type="region of interest" description="Disordered" evidence="1">
    <location>
        <begin position="1"/>
        <end position="30"/>
    </location>
</feature>
<sequence length="73" mass="7336">MPGNAEKKIVKDTSGGNASSFGVSSTNSEMNIENKNAEARGLCISLCCSSPCSSSSSSSGSGAATLTEEDIEL</sequence>
<comment type="caution">
    <text evidence="2">The sequence shown here is derived from an EMBL/GenBank/DDBJ whole genome shotgun (WGS) entry which is preliminary data.</text>
</comment>
<dbReference type="Proteomes" id="UP000013051">
    <property type="component" value="Unassembled WGS sequence"/>
</dbReference>
<evidence type="ECO:0000313" key="3">
    <source>
        <dbReference type="Proteomes" id="UP000013051"/>
    </source>
</evidence>
<reference evidence="2 3" key="1">
    <citation type="submission" date="2013-01" db="EMBL/GenBank/DDBJ databases">
        <title>The Genome Sequence of Clostridium innocuum 2959.</title>
        <authorList>
            <consortium name="The Broad Institute Genome Sequencing Platform"/>
            <person name="Earl A."/>
            <person name="Ward D."/>
            <person name="Feldgarden M."/>
            <person name="Gevers D."/>
            <person name="Courvalin P."/>
            <person name="Lambert T."/>
            <person name="Walker B."/>
            <person name="Young S.K."/>
            <person name="Zeng Q."/>
            <person name="Gargeya S."/>
            <person name="Fitzgerald M."/>
            <person name="Haas B."/>
            <person name="Abouelleil A."/>
            <person name="Alvarado L."/>
            <person name="Arachchi H.M."/>
            <person name="Berlin A.M."/>
            <person name="Chapman S.B."/>
            <person name="Dewar J."/>
            <person name="Goldberg J."/>
            <person name="Griggs A."/>
            <person name="Gujja S."/>
            <person name="Hansen M."/>
            <person name="Howarth C."/>
            <person name="Imamovic A."/>
            <person name="Larimer J."/>
            <person name="McCowan C."/>
            <person name="Murphy C."/>
            <person name="Neiman D."/>
            <person name="Pearson M."/>
            <person name="Priest M."/>
            <person name="Roberts A."/>
            <person name="Saif S."/>
            <person name="Shea T."/>
            <person name="Sisk P."/>
            <person name="Sykes S."/>
            <person name="Wortman J."/>
            <person name="Nusbaum C."/>
            <person name="Birren B."/>
        </authorList>
    </citation>
    <scope>NUCLEOTIDE SEQUENCE [LARGE SCALE GENOMIC DNA]</scope>
    <source>
        <strain evidence="2 3">2959</strain>
    </source>
</reference>
<gene>
    <name evidence="2" type="ORF">HMPREF1094_04661</name>
</gene>
<keyword evidence="3" id="KW-1185">Reference proteome</keyword>
<dbReference type="RefSeq" id="WP_002611800.1">
    <property type="nucleotide sequence ID" value="NZ_KB850948.1"/>
</dbReference>
<feature type="region of interest" description="Disordered" evidence="1">
    <location>
        <begin position="50"/>
        <end position="73"/>
    </location>
</feature>
<organism evidence="2 3">
    <name type="scientific">[Clostridium] innocuum 2959</name>
    <dbReference type="NCBI Taxonomy" id="999413"/>
    <lineage>
        <taxon>Bacteria</taxon>
        <taxon>Bacillati</taxon>
        <taxon>Bacillota</taxon>
        <taxon>Clostridia</taxon>
        <taxon>Eubacteriales</taxon>
        <taxon>Clostridiaceae</taxon>
        <taxon>Clostridium</taxon>
    </lineage>
</organism>
<feature type="compositionally biased region" description="Low complexity" evidence="1">
    <location>
        <begin position="51"/>
        <end position="61"/>
    </location>
</feature>